<keyword evidence="5 10" id="KW-0547">Nucleotide-binding</keyword>
<dbReference type="EMBL" id="LN887767">
    <property type="protein sequence ID" value="CUR43317.1"/>
    <property type="molecule type" value="Genomic_DNA"/>
</dbReference>
<evidence type="ECO:0000256" key="8">
    <source>
        <dbReference type="ARBA" id="ARBA00023146"/>
    </source>
</evidence>
<keyword evidence="4 10" id="KW-0436">Ligase</keyword>
<dbReference type="AlphaFoldDB" id="A0A0U5K3Z7"/>
<dbReference type="PANTHER" id="PTHR42753">
    <property type="entry name" value="MITOCHONDRIAL RIBOSOME PROTEIN L39/PROLYL-TRNA LIGASE FAMILY MEMBER"/>
    <property type="match status" value="1"/>
</dbReference>
<comment type="subunit">
    <text evidence="2 10">Homodimer.</text>
</comment>
<dbReference type="Gene3D" id="3.90.960.10">
    <property type="entry name" value="YbaK/aminoacyl-tRNA synthetase-associated domain"/>
    <property type="match status" value="1"/>
</dbReference>
<keyword evidence="7 10" id="KW-0648">Protein biosynthesis</keyword>
<dbReference type="InterPro" id="IPR050062">
    <property type="entry name" value="Pro-tRNA_synthetase"/>
</dbReference>
<keyword evidence="6 10" id="KW-0067">ATP-binding</keyword>
<comment type="catalytic activity">
    <reaction evidence="9 10">
        <text>tRNA(Pro) + L-proline + ATP = L-prolyl-tRNA(Pro) + AMP + diphosphate</text>
        <dbReference type="Rhea" id="RHEA:14305"/>
        <dbReference type="Rhea" id="RHEA-COMP:9700"/>
        <dbReference type="Rhea" id="RHEA-COMP:9702"/>
        <dbReference type="ChEBI" id="CHEBI:30616"/>
        <dbReference type="ChEBI" id="CHEBI:33019"/>
        <dbReference type="ChEBI" id="CHEBI:60039"/>
        <dbReference type="ChEBI" id="CHEBI:78442"/>
        <dbReference type="ChEBI" id="CHEBI:78532"/>
        <dbReference type="ChEBI" id="CHEBI:456215"/>
        <dbReference type="EC" id="6.1.1.15"/>
    </reaction>
</comment>
<comment type="function">
    <text evidence="10">Catalyzes the attachment of proline to tRNA(Pro) in a two-step reaction: proline is first activated by ATP to form Pro-AMP and then transferred to the acceptor end of tRNA(Pro). As ProRS can inadvertently accommodate and process non-cognate amino acids such as alanine and cysteine, to avoid such errors it has two additional distinct editing activities against alanine. One activity is designated as 'pretransfer' editing and involves the tRNA(Pro)-independent hydrolysis of activated Ala-AMP. The other activity is designated 'posttransfer' editing and involves deacylation of mischarged Ala-tRNA(Pro). The misacylated Cys-tRNA(Pro) is not edited by ProRS.</text>
</comment>
<evidence type="ECO:0000256" key="1">
    <source>
        <dbReference type="ARBA" id="ARBA00004496"/>
    </source>
</evidence>
<dbReference type="GO" id="GO:0004827">
    <property type="term" value="F:proline-tRNA ligase activity"/>
    <property type="evidence" value="ECO:0007669"/>
    <property type="project" value="UniProtKB-UniRule"/>
</dbReference>
<sequence>MKQSKVLIPTKKEAPSDAEALSHKMMIRAGYIYQVSAGVWSYLPLAYRVIRKVENIIRDEMDKAGAVEMLMPGLLPADLWKESGRYESYGDNLFKLKDRRDRDFILGPTHEETFTEVLRDSIKSYKKLPLVVYQLQDKFRDEDRPRYGILRGKEFEMLDGYSFSADQEGLDEAYNNQAKAYRNIFDRIGLNYKVILADSGTMGGKNSQEFSAPAEVGEDIIAYTDGDYAANIEKAESKFTGVQQTAAPAPIEKKATPGAHTVDEAAESLDLDPNQVIKSMLYIAKMSEDEYQPVLVLMRGNDEVNDAKVTNALDCEELELATEEDAEKYLNAHPGSLGPVGVGEEVKILADNYVKVLVNMACGANEDGYHYVNANIDRDFRVDQFGDFRNVKEGEIAPDGQPLKFTPGIEIGHIFKLGTHYSSKLGAQVLDSNGRLTDVIMGSYGIGVTRLLSAVAEQNADENGLVWPDSIAPFDVHVIPVNAKKEDQMAMADKIDQQLTEAGYEVLVDDRKERAGVKFADSDLIGIPIRVTVGKKAQDGIVEIKIRKTGETVEVKQEELVNTVGILLKQLNKEKNK</sequence>
<dbReference type="EC" id="6.1.1.15" evidence="10"/>
<dbReference type="NCBIfam" id="TIGR00409">
    <property type="entry name" value="proS_fam_II"/>
    <property type="match status" value="1"/>
</dbReference>
<dbReference type="Gene3D" id="3.40.50.800">
    <property type="entry name" value="Anticodon-binding domain"/>
    <property type="match status" value="1"/>
</dbReference>
<name>A0A0U5K3Z7_LIMRT</name>
<comment type="similarity">
    <text evidence="10">Belongs to the class-II aminoacyl-tRNA synthetase family. ProS type 1 subfamily.</text>
</comment>
<comment type="subcellular location">
    <subcellularLocation>
        <location evidence="1 10">Cytoplasm</location>
    </subcellularLocation>
</comment>
<keyword evidence="8 10" id="KW-0030">Aminoacyl-tRNA synthetase</keyword>
<dbReference type="PRINTS" id="PR01046">
    <property type="entry name" value="TRNASYNTHPRO"/>
</dbReference>
<dbReference type="CDD" id="cd04334">
    <property type="entry name" value="ProRS-INS"/>
    <property type="match status" value="1"/>
</dbReference>
<comment type="domain">
    <text evidence="10">Consists of three domains: the N-terminal catalytic domain, the editing domain and the C-terminal anticodon-binding domain.</text>
</comment>
<dbReference type="InterPro" id="IPR045864">
    <property type="entry name" value="aa-tRNA-synth_II/BPL/LPL"/>
</dbReference>
<proteinExistence type="inferred from homology"/>
<dbReference type="InterPro" id="IPR033730">
    <property type="entry name" value="ProRS_core_prok"/>
</dbReference>
<dbReference type="GO" id="GO:0016740">
    <property type="term" value="F:transferase activity"/>
    <property type="evidence" value="ECO:0007669"/>
    <property type="project" value="UniProtKB-ARBA"/>
</dbReference>
<evidence type="ECO:0000256" key="10">
    <source>
        <dbReference type="HAMAP-Rule" id="MF_01569"/>
    </source>
</evidence>
<dbReference type="InterPro" id="IPR036621">
    <property type="entry name" value="Anticodon-bd_dom_sf"/>
</dbReference>
<dbReference type="CDD" id="cd00779">
    <property type="entry name" value="ProRS_core_prok"/>
    <property type="match status" value="1"/>
</dbReference>
<dbReference type="InterPro" id="IPR007214">
    <property type="entry name" value="YbaK/aa-tRNA-synth-assoc-dom"/>
</dbReference>
<dbReference type="InterPro" id="IPR004500">
    <property type="entry name" value="Pro-tRNA-synth_IIa_bac-type"/>
</dbReference>
<dbReference type="Pfam" id="PF04073">
    <property type="entry name" value="tRNA_edit"/>
    <property type="match status" value="1"/>
</dbReference>
<evidence type="ECO:0000256" key="4">
    <source>
        <dbReference type="ARBA" id="ARBA00022598"/>
    </source>
</evidence>
<dbReference type="SUPFAM" id="SSF55826">
    <property type="entry name" value="YbaK/ProRS associated domain"/>
    <property type="match status" value="1"/>
</dbReference>
<evidence type="ECO:0000256" key="7">
    <source>
        <dbReference type="ARBA" id="ARBA00022917"/>
    </source>
</evidence>
<dbReference type="Pfam" id="PF03129">
    <property type="entry name" value="HGTP_anticodon"/>
    <property type="match status" value="1"/>
</dbReference>
<dbReference type="InterPro" id="IPR006195">
    <property type="entry name" value="aa-tRNA-synth_II"/>
</dbReference>
<dbReference type="Pfam" id="PF00587">
    <property type="entry name" value="tRNA-synt_2b"/>
    <property type="match status" value="1"/>
</dbReference>
<dbReference type="PROSITE" id="PS50862">
    <property type="entry name" value="AA_TRNA_LIGASE_II"/>
    <property type="match status" value="1"/>
</dbReference>
<dbReference type="HAMAP" id="MF_01569">
    <property type="entry name" value="Pro_tRNA_synth_type1"/>
    <property type="match status" value="1"/>
</dbReference>
<dbReference type="InterPro" id="IPR004154">
    <property type="entry name" value="Anticodon-bd"/>
</dbReference>
<evidence type="ECO:0000256" key="3">
    <source>
        <dbReference type="ARBA" id="ARBA00022490"/>
    </source>
</evidence>
<dbReference type="FunFam" id="3.40.50.800:FF:000011">
    <property type="entry name" value="Proline--tRNA ligase"/>
    <property type="match status" value="1"/>
</dbReference>
<evidence type="ECO:0000313" key="11">
    <source>
        <dbReference type="EMBL" id="CUR43317.1"/>
    </source>
</evidence>
<dbReference type="InterPro" id="IPR023717">
    <property type="entry name" value="Pro-tRNA-Synthase_IIa_type1"/>
</dbReference>
<dbReference type="CDD" id="cd00861">
    <property type="entry name" value="ProRS_anticodon_short"/>
    <property type="match status" value="1"/>
</dbReference>
<reference evidence="11" key="1">
    <citation type="submission" date="2015-10" db="EMBL/GenBank/DDBJ databases">
        <authorList>
            <person name="Gilbert D.G."/>
        </authorList>
    </citation>
    <scope>NUCLEOTIDE SEQUENCE</scope>
    <source>
        <strain evidence="11">Lp167-67</strain>
    </source>
</reference>
<dbReference type="SUPFAM" id="SSF55681">
    <property type="entry name" value="Class II aaRS and biotin synthetases"/>
    <property type="match status" value="1"/>
</dbReference>
<gene>
    <name evidence="10" type="primary">proS</name>
    <name evidence="11" type="ORF">LRLP16767_LRLP167_01116</name>
</gene>
<dbReference type="InterPro" id="IPR036754">
    <property type="entry name" value="YbaK/aa-tRNA-synt-asso_dom_sf"/>
</dbReference>
<organism evidence="11">
    <name type="scientific">Limosilactobacillus reuteri</name>
    <name type="common">Lactobacillus reuteri</name>
    <dbReference type="NCBI Taxonomy" id="1598"/>
    <lineage>
        <taxon>Bacteria</taxon>
        <taxon>Bacillati</taxon>
        <taxon>Bacillota</taxon>
        <taxon>Bacilli</taxon>
        <taxon>Lactobacillales</taxon>
        <taxon>Lactobacillaceae</taxon>
        <taxon>Limosilactobacillus</taxon>
    </lineage>
</organism>
<protein>
    <recommendedName>
        <fullName evidence="10">Proline--tRNA ligase</fullName>
        <ecNumber evidence="10">6.1.1.15</ecNumber>
    </recommendedName>
    <alternativeName>
        <fullName evidence="10">Prolyl-tRNA synthetase</fullName>
        <shortName evidence="10">ProRS</shortName>
    </alternativeName>
</protein>
<dbReference type="InterPro" id="IPR002316">
    <property type="entry name" value="Pro-tRNA-ligase_IIa"/>
</dbReference>
<evidence type="ECO:0000256" key="2">
    <source>
        <dbReference type="ARBA" id="ARBA00011738"/>
    </source>
</evidence>
<dbReference type="PANTHER" id="PTHR42753:SF2">
    <property type="entry name" value="PROLINE--TRNA LIGASE"/>
    <property type="match status" value="1"/>
</dbReference>
<dbReference type="GO" id="GO:0140096">
    <property type="term" value="F:catalytic activity, acting on a protein"/>
    <property type="evidence" value="ECO:0007669"/>
    <property type="project" value="UniProtKB-ARBA"/>
</dbReference>
<dbReference type="GO" id="GO:0002161">
    <property type="term" value="F:aminoacyl-tRNA deacylase activity"/>
    <property type="evidence" value="ECO:0007669"/>
    <property type="project" value="InterPro"/>
</dbReference>
<dbReference type="RefSeq" id="WP_063164162.1">
    <property type="nucleotide sequence ID" value="NZ_CP014786.1"/>
</dbReference>
<dbReference type="InterPro" id="IPR002314">
    <property type="entry name" value="aa-tRNA-synt_IIb"/>
</dbReference>
<dbReference type="OrthoDB" id="9809052at2"/>
<evidence type="ECO:0000256" key="5">
    <source>
        <dbReference type="ARBA" id="ARBA00022741"/>
    </source>
</evidence>
<evidence type="ECO:0000256" key="6">
    <source>
        <dbReference type="ARBA" id="ARBA00022840"/>
    </source>
</evidence>
<accession>A0A0U5K3Z7</accession>
<keyword evidence="3 10" id="KW-0963">Cytoplasm</keyword>
<dbReference type="GO" id="GO:0005524">
    <property type="term" value="F:ATP binding"/>
    <property type="evidence" value="ECO:0007669"/>
    <property type="project" value="UniProtKB-UniRule"/>
</dbReference>
<dbReference type="SUPFAM" id="SSF52954">
    <property type="entry name" value="Class II aaRS ABD-related"/>
    <property type="match status" value="1"/>
</dbReference>
<dbReference type="GO" id="GO:0006433">
    <property type="term" value="P:prolyl-tRNA aminoacylation"/>
    <property type="evidence" value="ECO:0007669"/>
    <property type="project" value="UniProtKB-UniRule"/>
</dbReference>
<dbReference type="GO" id="GO:0005829">
    <property type="term" value="C:cytosol"/>
    <property type="evidence" value="ECO:0007669"/>
    <property type="project" value="TreeGrafter"/>
</dbReference>
<dbReference type="Gene3D" id="3.30.930.10">
    <property type="entry name" value="Bira Bifunctional Protein, Domain 2"/>
    <property type="match status" value="2"/>
</dbReference>
<dbReference type="InterPro" id="IPR044140">
    <property type="entry name" value="ProRS_anticodon_short"/>
</dbReference>
<dbReference type="NCBIfam" id="NF006625">
    <property type="entry name" value="PRK09194.1"/>
    <property type="match status" value="1"/>
</dbReference>
<evidence type="ECO:0000256" key="9">
    <source>
        <dbReference type="ARBA" id="ARBA00047671"/>
    </source>
</evidence>